<dbReference type="Proteomes" id="UP001374579">
    <property type="component" value="Unassembled WGS sequence"/>
</dbReference>
<evidence type="ECO:0000313" key="1">
    <source>
        <dbReference type="EMBL" id="KAK7090478.1"/>
    </source>
</evidence>
<dbReference type="AlphaFoldDB" id="A0AAN9ANX8"/>
<comment type="caution">
    <text evidence="1">The sequence shown here is derived from an EMBL/GenBank/DDBJ whole genome shotgun (WGS) entry which is preliminary data.</text>
</comment>
<dbReference type="EMBL" id="JBAMIC010000024">
    <property type="protein sequence ID" value="KAK7090478.1"/>
    <property type="molecule type" value="Genomic_DNA"/>
</dbReference>
<reference evidence="1 2" key="1">
    <citation type="submission" date="2024-02" db="EMBL/GenBank/DDBJ databases">
        <title>Chromosome-scale genome assembly of the rough periwinkle Littorina saxatilis.</title>
        <authorList>
            <person name="De Jode A."/>
            <person name="Faria R."/>
            <person name="Formenti G."/>
            <person name="Sims Y."/>
            <person name="Smith T.P."/>
            <person name="Tracey A."/>
            <person name="Wood J.M.D."/>
            <person name="Zagrodzka Z.B."/>
            <person name="Johannesson K."/>
            <person name="Butlin R.K."/>
            <person name="Leder E.H."/>
        </authorList>
    </citation>
    <scope>NUCLEOTIDE SEQUENCE [LARGE SCALE GENOMIC DNA]</scope>
    <source>
        <strain evidence="1">Snail1</strain>
        <tissue evidence="1">Muscle</tissue>
    </source>
</reference>
<evidence type="ECO:0000313" key="2">
    <source>
        <dbReference type="Proteomes" id="UP001374579"/>
    </source>
</evidence>
<dbReference type="SUPFAM" id="SSF52047">
    <property type="entry name" value="RNI-like"/>
    <property type="match status" value="1"/>
</dbReference>
<dbReference type="InterPro" id="IPR032675">
    <property type="entry name" value="LRR_dom_sf"/>
</dbReference>
<evidence type="ECO:0008006" key="3">
    <source>
        <dbReference type="Google" id="ProtNLM"/>
    </source>
</evidence>
<sequence length="853" mass="96209">MEDSLRGALQALYCRHYSDVTSLSCYLERQLPLREPFYQLKRVPHFQVRDDLHHCDAPAYAPISRLESATPEDISQRGRAGCRRVLVEGDLGTGKTFLCYTLLQHWAQPRIKPLLNASKSPRLDDISTFKVVIYLDCVRLCVSDFLAKCPAGHKRHVHVMACSLLELVSPNDGRVFLDKVYEWLSRNQCEVCVIFDNVDASDTWQQLIEETLREHNGFGKILVCMTPGRVSKKNIDSLFYCYGLHPDYSTKLVISRLKKISAEMAERASIPKALDSTQELLRNPLTQSLLATYLKQLKPKNKPETQFDFIEEIVSSAMVGDSYPVGLGSGPHSPVVSPTSLMSICETVAFECLETNTNYFCKYKFPTHFWTKHLCDCRILHEVHDIAKQGSPVVSFTSRCIRDYLASKRVCRYLLSDRDSDHFLDNLVHKRQFHSVVKFCIRHFVKLDRLDMVQVLLERLLAVEPKRFIKAYRQAEAFSRGRLSEQKEVLSWLCETDFNHDLLRLVAGHFPAILELSSSECPQEAVKDFVSALQRAPEDLSIQGMVIYMDGMFMNASLGLDLARGLGTVRSLTTLVVCLRVVVDTSFVVNFLCELFDGNRTVKNLTLEGPLNSAENLTPVLHKRVKQVFSGSSIGLQNLCLEHINYHHRVAYLLACWPHIFHKLELRKSNLDNAATSLNAKLAGCRHLSSLILEHCHVLSSTLEAVLRQLCLLHGQLVLKTVCLNLLSSARHFTRSDARKAGFKPSLNINCCVLLAQFVTNSSTLTDVTICHDGVDDVKLRVMIDAASKSGSLTTLDLTGNVIGDESCGDVISALFKARSVRTVYLHENSFSAEGRRLMINSLLDREDLRVSL</sequence>
<dbReference type="Gene3D" id="3.40.50.300">
    <property type="entry name" value="P-loop containing nucleotide triphosphate hydrolases"/>
    <property type="match status" value="1"/>
</dbReference>
<accession>A0AAN9ANX8</accession>
<dbReference type="InterPro" id="IPR027417">
    <property type="entry name" value="P-loop_NTPase"/>
</dbReference>
<name>A0AAN9ANX8_9CAEN</name>
<dbReference type="Gene3D" id="3.80.10.10">
    <property type="entry name" value="Ribonuclease Inhibitor"/>
    <property type="match status" value="1"/>
</dbReference>
<gene>
    <name evidence="1" type="ORF">V1264_010269</name>
</gene>
<protein>
    <recommendedName>
        <fullName evidence="3">NACHT domain-containing protein</fullName>
    </recommendedName>
</protein>
<dbReference type="SUPFAM" id="SSF52540">
    <property type="entry name" value="P-loop containing nucleoside triphosphate hydrolases"/>
    <property type="match status" value="1"/>
</dbReference>
<proteinExistence type="predicted"/>
<organism evidence="1 2">
    <name type="scientific">Littorina saxatilis</name>
    <dbReference type="NCBI Taxonomy" id="31220"/>
    <lineage>
        <taxon>Eukaryota</taxon>
        <taxon>Metazoa</taxon>
        <taxon>Spiralia</taxon>
        <taxon>Lophotrochozoa</taxon>
        <taxon>Mollusca</taxon>
        <taxon>Gastropoda</taxon>
        <taxon>Caenogastropoda</taxon>
        <taxon>Littorinimorpha</taxon>
        <taxon>Littorinoidea</taxon>
        <taxon>Littorinidae</taxon>
        <taxon>Littorina</taxon>
    </lineage>
</organism>
<keyword evidence="2" id="KW-1185">Reference proteome</keyword>